<gene>
    <name evidence="2" type="ORF">FB384_004577</name>
</gene>
<dbReference type="PROSITE" id="PS51819">
    <property type="entry name" value="VOC"/>
    <property type="match status" value="2"/>
</dbReference>
<dbReference type="EMBL" id="JACIBS010000005">
    <property type="protein sequence ID" value="MBB3665619.1"/>
    <property type="molecule type" value="Genomic_DNA"/>
</dbReference>
<keyword evidence="3" id="KW-1185">Reference proteome</keyword>
<dbReference type="Proteomes" id="UP000564573">
    <property type="component" value="Unassembled WGS sequence"/>
</dbReference>
<dbReference type="Pfam" id="PF22632">
    <property type="entry name" value="BphC_D1"/>
    <property type="match status" value="1"/>
</dbReference>
<evidence type="ECO:0000313" key="3">
    <source>
        <dbReference type="Proteomes" id="UP000564573"/>
    </source>
</evidence>
<dbReference type="GO" id="GO:0047071">
    <property type="term" value="F:3,4-dihydroxy-9,10-secoandrosta-1,3,5(10)-triene-9,17-dione 4,5-dioxygenase activity"/>
    <property type="evidence" value="ECO:0007669"/>
    <property type="project" value="UniProtKB-EC"/>
</dbReference>
<dbReference type="EC" id="1.13.11.25" evidence="2"/>
<evidence type="ECO:0000259" key="1">
    <source>
        <dbReference type="PROSITE" id="PS51819"/>
    </source>
</evidence>
<protein>
    <submittedName>
        <fullName evidence="2">3,4-dihydroxy-9,10-secoandrosta-1,3, 5(10)-triene-9,17-dione 4,5-dioxygenase</fullName>
        <ecNumber evidence="2">1.13.11.25</ecNumber>
    </submittedName>
</protein>
<dbReference type="InterPro" id="IPR037523">
    <property type="entry name" value="VOC_core"/>
</dbReference>
<organism evidence="2 3">
    <name type="scientific">Prauserella sediminis</name>
    <dbReference type="NCBI Taxonomy" id="577680"/>
    <lineage>
        <taxon>Bacteria</taxon>
        <taxon>Bacillati</taxon>
        <taxon>Actinomycetota</taxon>
        <taxon>Actinomycetes</taxon>
        <taxon>Pseudonocardiales</taxon>
        <taxon>Pseudonocardiaceae</taxon>
        <taxon>Prauserella</taxon>
        <taxon>Prauserella salsuginis group</taxon>
    </lineage>
</organism>
<dbReference type="CDD" id="cd07252">
    <property type="entry name" value="BphC1-RGP6_N_like"/>
    <property type="match status" value="1"/>
</dbReference>
<name>A0A839XUA8_9PSEU</name>
<keyword evidence="2" id="KW-0560">Oxidoreductase</keyword>
<dbReference type="InterPro" id="IPR029068">
    <property type="entry name" value="Glyas_Bleomycin-R_OHBP_Dase"/>
</dbReference>
<dbReference type="AlphaFoldDB" id="A0A839XUA8"/>
<dbReference type="SUPFAM" id="SSF54593">
    <property type="entry name" value="Glyoxalase/Bleomycin resistance protein/Dihydroxybiphenyl dioxygenase"/>
    <property type="match status" value="1"/>
</dbReference>
<feature type="domain" description="VOC" evidence="1">
    <location>
        <begin position="142"/>
        <end position="260"/>
    </location>
</feature>
<feature type="domain" description="VOC" evidence="1">
    <location>
        <begin position="5"/>
        <end position="120"/>
    </location>
</feature>
<comment type="caution">
    <text evidence="2">The sequence shown here is derived from an EMBL/GenBank/DDBJ whole genome shotgun (WGS) entry which is preliminary data.</text>
</comment>
<keyword evidence="2" id="KW-0223">Dioxygenase</keyword>
<sequence>MPVHSLGYLRLESTDLPAWEVFAGEFLGLMPVHTEDDHSLRYRMDEYPPRLVVEPGSESRMTALGLEVLNARDLARTVAAVEAAGIKVTAGTAEECAERRVTGFARFDDPGGNPVELFYGPVLDHQRVQLPTVTSFVTGDMGMGHVIITGEDGPALLEFYTEVLGFFERNTMGSERGKPVWFLSSNDRHHTVGVTGAPGPGRLLHLMVEASTLDDVGLALDRAARLEVPMMNTLGKHTNDYMVSFYVYSPERYAIEFGYGGRRVPGEQPTYEITEGAFWGHHFTPPPAA</sequence>
<proteinExistence type="predicted"/>
<dbReference type="Pfam" id="PF00903">
    <property type="entry name" value="Glyoxalase"/>
    <property type="match status" value="1"/>
</dbReference>
<evidence type="ECO:0000313" key="2">
    <source>
        <dbReference type="EMBL" id="MBB3665619.1"/>
    </source>
</evidence>
<reference evidence="2 3" key="1">
    <citation type="submission" date="2020-08" db="EMBL/GenBank/DDBJ databases">
        <title>Sequencing the genomes of 1000 actinobacteria strains.</title>
        <authorList>
            <person name="Klenk H.-P."/>
        </authorList>
    </citation>
    <scope>NUCLEOTIDE SEQUENCE [LARGE SCALE GENOMIC DNA]</scope>
    <source>
        <strain evidence="2 3">DSM 45267</strain>
    </source>
</reference>
<dbReference type="InterPro" id="IPR004360">
    <property type="entry name" value="Glyas_Fos-R_dOase_dom"/>
</dbReference>
<dbReference type="Gene3D" id="3.10.180.10">
    <property type="entry name" value="2,3-Dihydroxybiphenyl 1,2-Dioxygenase, domain 1"/>
    <property type="match status" value="2"/>
</dbReference>
<dbReference type="RefSeq" id="WP_183786824.1">
    <property type="nucleotide sequence ID" value="NZ_JACIBS010000005.1"/>
</dbReference>
<accession>A0A839XUA8</accession>